<feature type="region of interest" description="Disordered" evidence="1">
    <location>
        <begin position="1"/>
        <end position="25"/>
    </location>
</feature>
<proteinExistence type="predicted"/>
<evidence type="ECO:0000313" key="2">
    <source>
        <dbReference type="EMBL" id="THC92873.1"/>
    </source>
</evidence>
<comment type="caution">
    <text evidence="2">The sequence shown here is derived from an EMBL/GenBank/DDBJ whole genome shotgun (WGS) entry which is preliminary data.</text>
</comment>
<evidence type="ECO:0000313" key="3">
    <source>
        <dbReference type="Proteomes" id="UP000308092"/>
    </source>
</evidence>
<dbReference type="EMBL" id="SOSA01000303">
    <property type="protein sequence ID" value="THC92873.1"/>
    <property type="molecule type" value="Genomic_DNA"/>
</dbReference>
<keyword evidence="3" id="KW-1185">Reference proteome</keyword>
<accession>A0A4S3JCG8</accession>
<gene>
    <name evidence="2" type="ORF">EYZ11_007654</name>
</gene>
<name>A0A4S3JCG8_9EURO</name>
<sequence length="55" mass="6439">MEKRKSLSSDMPIGQEPVSKKTRQQSVFEMPITEEKWIDVIKEHAVQDTLIIRLL</sequence>
<organism evidence="2 3">
    <name type="scientific">Aspergillus tanneri</name>
    <dbReference type="NCBI Taxonomy" id="1220188"/>
    <lineage>
        <taxon>Eukaryota</taxon>
        <taxon>Fungi</taxon>
        <taxon>Dikarya</taxon>
        <taxon>Ascomycota</taxon>
        <taxon>Pezizomycotina</taxon>
        <taxon>Eurotiomycetes</taxon>
        <taxon>Eurotiomycetidae</taxon>
        <taxon>Eurotiales</taxon>
        <taxon>Aspergillaceae</taxon>
        <taxon>Aspergillus</taxon>
        <taxon>Aspergillus subgen. Circumdati</taxon>
    </lineage>
</organism>
<protein>
    <submittedName>
        <fullName evidence="2">Uncharacterized protein</fullName>
    </submittedName>
</protein>
<reference evidence="2 3" key="1">
    <citation type="submission" date="2019-03" db="EMBL/GenBank/DDBJ databases">
        <title>The genome sequence of a newly discovered highly antifungal drug resistant Aspergillus species, Aspergillus tanneri NIH 1004.</title>
        <authorList>
            <person name="Mounaud S."/>
            <person name="Singh I."/>
            <person name="Joardar V."/>
            <person name="Pakala S."/>
            <person name="Pakala S."/>
            <person name="Venepally P."/>
            <person name="Hoover J."/>
            <person name="Nierman W."/>
            <person name="Chung J."/>
            <person name="Losada L."/>
        </authorList>
    </citation>
    <scope>NUCLEOTIDE SEQUENCE [LARGE SCALE GENOMIC DNA]</scope>
    <source>
        <strain evidence="2 3">NIH1004</strain>
    </source>
</reference>
<evidence type="ECO:0000256" key="1">
    <source>
        <dbReference type="SAM" id="MobiDB-lite"/>
    </source>
</evidence>
<dbReference type="VEuPathDB" id="FungiDB:EYZ11_007654"/>
<dbReference type="AlphaFoldDB" id="A0A4S3JCG8"/>
<dbReference type="Proteomes" id="UP000308092">
    <property type="component" value="Unassembled WGS sequence"/>
</dbReference>